<accession>A0ABW1NH78</accession>
<reference evidence="3" key="1">
    <citation type="journal article" date="2019" name="Int. J. Syst. Evol. Microbiol.">
        <title>The Global Catalogue of Microorganisms (GCM) 10K type strain sequencing project: providing services to taxonomists for standard genome sequencing and annotation.</title>
        <authorList>
            <consortium name="The Broad Institute Genomics Platform"/>
            <consortium name="The Broad Institute Genome Sequencing Center for Infectious Disease"/>
            <person name="Wu L."/>
            <person name="Ma J."/>
        </authorList>
    </citation>
    <scope>NUCLEOTIDE SEQUENCE [LARGE SCALE GENOMIC DNA]</scope>
    <source>
        <strain evidence="3">JCM 30346</strain>
    </source>
</reference>
<dbReference type="EMBL" id="JBHSRF010000018">
    <property type="protein sequence ID" value="MFC6082606.1"/>
    <property type="molecule type" value="Genomic_DNA"/>
</dbReference>
<dbReference type="Gene3D" id="3.40.50.300">
    <property type="entry name" value="P-loop containing nucleotide triphosphate hydrolases"/>
    <property type="match status" value="1"/>
</dbReference>
<dbReference type="Proteomes" id="UP001596137">
    <property type="component" value="Unassembled WGS sequence"/>
</dbReference>
<dbReference type="PANTHER" id="PTHR42714">
    <property type="entry name" value="TRNA MODIFICATION GTPASE GTPBP3"/>
    <property type="match status" value="1"/>
</dbReference>
<evidence type="ECO:0000259" key="1">
    <source>
        <dbReference type="Pfam" id="PF01926"/>
    </source>
</evidence>
<evidence type="ECO:0000313" key="2">
    <source>
        <dbReference type="EMBL" id="MFC6082606.1"/>
    </source>
</evidence>
<feature type="domain" description="G" evidence="1">
    <location>
        <begin position="43"/>
        <end position="132"/>
    </location>
</feature>
<organism evidence="2 3">
    <name type="scientific">Sphaerisporangium aureirubrum</name>
    <dbReference type="NCBI Taxonomy" id="1544736"/>
    <lineage>
        <taxon>Bacteria</taxon>
        <taxon>Bacillati</taxon>
        <taxon>Actinomycetota</taxon>
        <taxon>Actinomycetes</taxon>
        <taxon>Streptosporangiales</taxon>
        <taxon>Streptosporangiaceae</taxon>
        <taxon>Sphaerisporangium</taxon>
    </lineage>
</organism>
<dbReference type="Pfam" id="PF01926">
    <property type="entry name" value="MMR_HSR1"/>
    <property type="match status" value="1"/>
</dbReference>
<evidence type="ECO:0000313" key="3">
    <source>
        <dbReference type="Proteomes" id="UP001596137"/>
    </source>
</evidence>
<dbReference type="InterPro" id="IPR006073">
    <property type="entry name" value="GTP-bd"/>
</dbReference>
<gene>
    <name evidence="2" type="ORF">ACFP1K_15670</name>
</gene>
<dbReference type="InterPro" id="IPR027417">
    <property type="entry name" value="P-loop_NTPase"/>
</dbReference>
<comment type="caution">
    <text evidence="2">The sequence shown here is derived from an EMBL/GenBank/DDBJ whole genome shotgun (WGS) entry which is preliminary data.</text>
</comment>
<dbReference type="RefSeq" id="WP_380753008.1">
    <property type="nucleotide sequence ID" value="NZ_JBHSRF010000018.1"/>
</dbReference>
<name>A0ABW1NH78_9ACTN</name>
<sequence>MTRGEPVARIDRISVDALDDRQLEEVRENVRRERDAEAGRPLTVAVMGCAGVGKSSLLNALFGTRLAVGDVKPVPEKPQAVTVPGNSGHQLTFWDMPGIGESPATDPVYAAMYVEKLAEADVVIWAVHADSRSAAYDAERLRGLLAGVDDEARRHVMGKLTVVLTKADTLTPPPWIFDMRGREGTFVPSAQLAGRLEAKAAYFEQALLEPWDDLLTATTYNTGGFTLSDGRIGFDGHAVRYHGHFSQRVCDAYSAAHPEHAEVFNRLRDNHRVLPCSSLFRFNLAPLLVIVVNKLGPTAIFRFQRLLDDVAALGGVPVAAMRGFGNFMVWDGVRGVTAFDLGQYPLHPL</sequence>
<proteinExistence type="predicted"/>
<keyword evidence="3" id="KW-1185">Reference proteome</keyword>
<protein>
    <submittedName>
        <fullName evidence="2">GTPase family protein</fullName>
    </submittedName>
</protein>
<dbReference type="PANTHER" id="PTHR42714:SF2">
    <property type="entry name" value="TRNA MODIFICATION GTPASE GTPBP3, MITOCHONDRIAL"/>
    <property type="match status" value="1"/>
</dbReference>
<dbReference type="SUPFAM" id="SSF52540">
    <property type="entry name" value="P-loop containing nucleoside triphosphate hydrolases"/>
    <property type="match status" value="1"/>
</dbReference>